<feature type="transmembrane region" description="Helical" evidence="6">
    <location>
        <begin position="40"/>
        <end position="61"/>
    </location>
</feature>
<feature type="transmembrane region" description="Helical" evidence="6">
    <location>
        <begin position="182"/>
        <end position="199"/>
    </location>
</feature>
<feature type="transmembrane region" description="Helical" evidence="6">
    <location>
        <begin position="446"/>
        <end position="464"/>
    </location>
</feature>
<comment type="subcellular location">
    <subcellularLocation>
        <location evidence="1">Cell membrane</location>
        <topology evidence="1">Multi-pass membrane protein</topology>
    </subcellularLocation>
</comment>
<name>A0A420ALS1_SPHD1</name>
<dbReference type="PANTHER" id="PTHR30250:SF26">
    <property type="entry name" value="PSMA PROTEIN"/>
    <property type="match status" value="1"/>
</dbReference>
<keyword evidence="5 6" id="KW-0472">Membrane</keyword>
<feature type="transmembrane region" description="Helical" evidence="6">
    <location>
        <begin position="125"/>
        <end position="150"/>
    </location>
</feature>
<dbReference type="Pfam" id="PF01943">
    <property type="entry name" value="Polysacc_synt"/>
    <property type="match status" value="1"/>
</dbReference>
<keyword evidence="8" id="KW-1185">Reference proteome</keyword>
<proteinExistence type="predicted"/>
<keyword evidence="4 6" id="KW-1133">Transmembrane helix</keyword>
<organism evidence="7 8">
    <name type="scientific">Sphingobacterium detergens</name>
    <dbReference type="NCBI Taxonomy" id="1145106"/>
    <lineage>
        <taxon>Bacteria</taxon>
        <taxon>Pseudomonadati</taxon>
        <taxon>Bacteroidota</taxon>
        <taxon>Sphingobacteriia</taxon>
        <taxon>Sphingobacteriales</taxon>
        <taxon>Sphingobacteriaceae</taxon>
        <taxon>Sphingobacterium</taxon>
    </lineage>
</organism>
<feature type="transmembrane region" description="Helical" evidence="6">
    <location>
        <begin position="374"/>
        <end position="393"/>
    </location>
</feature>
<keyword evidence="2" id="KW-1003">Cell membrane</keyword>
<dbReference type="GO" id="GO:0005886">
    <property type="term" value="C:plasma membrane"/>
    <property type="evidence" value="ECO:0007669"/>
    <property type="project" value="UniProtKB-SubCell"/>
</dbReference>
<evidence type="ECO:0000256" key="2">
    <source>
        <dbReference type="ARBA" id="ARBA00022475"/>
    </source>
</evidence>
<evidence type="ECO:0000313" key="7">
    <source>
        <dbReference type="EMBL" id="RKE45414.1"/>
    </source>
</evidence>
<feature type="transmembrane region" description="Helical" evidence="6">
    <location>
        <begin position="82"/>
        <end position="105"/>
    </location>
</feature>
<accession>A0A420ALS1</accession>
<evidence type="ECO:0000256" key="1">
    <source>
        <dbReference type="ARBA" id="ARBA00004651"/>
    </source>
</evidence>
<feature type="transmembrane region" description="Helical" evidence="6">
    <location>
        <begin position="211"/>
        <end position="232"/>
    </location>
</feature>
<dbReference type="OrthoDB" id="3224024at2"/>
<evidence type="ECO:0000256" key="4">
    <source>
        <dbReference type="ARBA" id="ARBA00022989"/>
    </source>
</evidence>
<dbReference type="InterPro" id="IPR050833">
    <property type="entry name" value="Poly_Biosynth_Transport"/>
</dbReference>
<gene>
    <name evidence="7" type="ORF">DFQ12_4487</name>
</gene>
<feature type="transmembrane region" description="Helical" evidence="6">
    <location>
        <begin position="268"/>
        <end position="289"/>
    </location>
</feature>
<dbReference type="AlphaFoldDB" id="A0A420ALS1"/>
<dbReference type="InterPro" id="IPR002797">
    <property type="entry name" value="Polysacc_synth"/>
</dbReference>
<feature type="transmembrane region" description="Helical" evidence="6">
    <location>
        <begin position="342"/>
        <end position="362"/>
    </location>
</feature>
<evidence type="ECO:0000256" key="5">
    <source>
        <dbReference type="ARBA" id="ARBA00023136"/>
    </source>
</evidence>
<feature type="transmembrane region" description="Helical" evidence="6">
    <location>
        <begin position="310"/>
        <end position="330"/>
    </location>
</feature>
<evidence type="ECO:0000313" key="8">
    <source>
        <dbReference type="Proteomes" id="UP000286246"/>
    </source>
</evidence>
<dbReference type="PANTHER" id="PTHR30250">
    <property type="entry name" value="PST FAMILY PREDICTED COLANIC ACID TRANSPORTER"/>
    <property type="match status" value="1"/>
</dbReference>
<feature type="transmembrane region" description="Helical" evidence="6">
    <location>
        <begin position="7"/>
        <end position="28"/>
    </location>
</feature>
<protein>
    <submittedName>
        <fullName evidence="7">O-antigen/teichoic acid export membrane protein</fullName>
    </submittedName>
</protein>
<dbReference type="Proteomes" id="UP000286246">
    <property type="component" value="Unassembled WGS sequence"/>
</dbReference>
<feature type="transmembrane region" description="Helical" evidence="6">
    <location>
        <begin position="157"/>
        <end position="176"/>
    </location>
</feature>
<sequence length="508" mass="57307">MDLRRFLVNLLSNCMSALTGVGLTFFLTPYIVDTLGKEAYGFYPLSSNFIMYAGIVTTALNSMSSRFITISLEKKDLKQVNVYFNSVLFGNLLVSFFFIVIGGLFCYFAQHILDIPVNIELDVKLLFAFVFLGLVINVSSSIFSVSAFALNRFDKLAMINIVMNVIRLLIIILLFYIFTPRIYFLGVASFFSSLYFMYANYRLTKNIMPEIIFSFNNFSLAAISTLIGAGIWNSVLALSNVINTQLDLILANRFFGASEMGVLSLTKMVPIALQMLLGIIVPLFLPELLKAYANNDLKKMKANLDFSFKAIFIVLLLPIAVFFVFGQEFFKLWLPHEDSEQLYLLSVITLIPFIIHGTIETIHHVFVITNKLRLASFWGIFISILSIISVILLCKFSKLGLYAIPTAALLTGIISHLTFTPLYAARCLGESPGYFYNRIGKGFGSFLILMLIAYLWKYFAIISLDSWQGFILNLSILTVILLVVCVVVFFDKSIMNKIYMEVKGKLNI</sequence>
<evidence type="ECO:0000256" key="6">
    <source>
        <dbReference type="SAM" id="Phobius"/>
    </source>
</evidence>
<feature type="transmembrane region" description="Helical" evidence="6">
    <location>
        <begin position="399"/>
        <end position="425"/>
    </location>
</feature>
<reference evidence="7 8" key="1">
    <citation type="submission" date="2018-09" db="EMBL/GenBank/DDBJ databases">
        <title>Genomic Encyclopedia of Type Strains, Phase III (KMG-III): the genomes of soil and plant-associated and newly described type strains.</title>
        <authorList>
            <person name="Whitman W."/>
        </authorList>
    </citation>
    <scope>NUCLEOTIDE SEQUENCE [LARGE SCALE GENOMIC DNA]</scope>
    <source>
        <strain evidence="7 8">CECT 7938</strain>
    </source>
</reference>
<comment type="caution">
    <text evidence="7">The sequence shown here is derived from an EMBL/GenBank/DDBJ whole genome shotgun (WGS) entry which is preliminary data.</text>
</comment>
<dbReference type="RefSeq" id="WP_120261160.1">
    <property type="nucleotide sequence ID" value="NZ_RAPY01000005.1"/>
</dbReference>
<dbReference type="EMBL" id="RAPY01000005">
    <property type="protein sequence ID" value="RKE45414.1"/>
    <property type="molecule type" value="Genomic_DNA"/>
</dbReference>
<feature type="transmembrane region" description="Helical" evidence="6">
    <location>
        <begin position="470"/>
        <end position="490"/>
    </location>
</feature>
<keyword evidence="3 6" id="KW-0812">Transmembrane</keyword>
<evidence type="ECO:0000256" key="3">
    <source>
        <dbReference type="ARBA" id="ARBA00022692"/>
    </source>
</evidence>